<sequence>MSTLLDRFTSSYLLSGYAFNDYKLKSHKNFSYNSDKISLEPDLGMGTHGDSFATMDAQITLKNPNLGLFVVDTDSHMQRDEAVELFPSVHSEQKGNKDDSPKMGNVSNFSKKGNLGSSLDAAVAELNSGNHGLGNLNLGIVGLGNAIQPSLVNDGSDRIAPFRKPLPSSVVGQETIATSARLNLGASLMAADKHRNLATGPSFVQILNSCYNASNVKGDDQDASNASFIAPELSKPSIK</sequence>
<comment type="caution">
    <text evidence="1">The sequence shown here is derived from an EMBL/GenBank/DDBJ whole genome shotgun (WGS) entry which is preliminary data.</text>
</comment>
<evidence type="ECO:0000313" key="2">
    <source>
        <dbReference type="Proteomes" id="UP000237105"/>
    </source>
</evidence>
<feature type="non-terminal residue" evidence="1">
    <location>
        <position position="239"/>
    </location>
</feature>
<proteinExistence type="predicted"/>
<name>A0A2P5AAB2_PARAD</name>
<reference evidence="2" key="1">
    <citation type="submission" date="2016-06" db="EMBL/GenBank/DDBJ databases">
        <title>Parallel loss of symbiosis genes in relatives of nitrogen-fixing non-legume Parasponia.</title>
        <authorList>
            <person name="Van Velzen R."/>
            <person name="Holmer R."/>
            <person name="Bu F."/>
            <person name="Rutten L."/>
            <person name="Van Zeijl A."/>
            <person name="Liu W."/>
            <person name="Santuari L."/>
            <person name="Cao Q."/>
            <person name="Sharma T."/>
            <person name="Shen D."/>
            <person name="Roswanjaya Y."/>
            <person name="Wardhani T."/>
            <person name="Kalhor M.S."/>
            <person name="Jansen J."/>
            <person name="Van den Hoogen J."/>
            <person name="Gungor B."/>
            <person name="Hartog M."/>
            <person name="Hontelez J."/>
            <person name="Verver J."/>
            <person name="Yang W.-C."/>
            <person name="Schijlen E."/>
            <person name="Repin R."/>
            <person name="Schilthuizen M."/>
            <person name="Schranz E."/>
            <person name="Heidstra R."/>
            <person name="Miyata K."/>
            <person name="Fedorova E."/>
            <person name="Kohlen W."/>
            <person name="Bisseling T."/>
            <person name="Smit S."/>
            <person name="Geurts R."/>
        </authorList>
    </citation>
    <scope>NUCLEOTIDE SEQUENCE [LARGE SCALE GENOMIC DNA]</scope>
    <source>
        <strain evidence="2">cv. WU1-14</strain>
    </source>
</reference>
<protein>
    <submittedName>
        <fullName evidence="1">Uncharacterized protein</fullName>
    </submittedName>
</protein>
<accession>A0A2P5AAB2</accession>
<gene>
    <name evidence="1" type="ORF">PanWU01x14_352360</name>
</gene>
<keyword evidence="2" id="KW-1185">Reference proteome</keyword>
<evidence type="ECO:0000313" key="1">
    <source>
        <dbReference type="EMBL" id="PON33478.1"/>
    </source>
</evidence>
<dbReference type="EMBL" id="JXTB01000726">
    <property type="protein sequence ID" value="PON33478.1"/>
    <property type="molecule type" value="Genomic_DNA"/>
</dbReference>
<dbReference type="Proteomes" id="UP000237105">
    <property type="component" value="Unassembled WGS sequence"/>
</dbReference>
<organism evidence="1 2">
    <name type="scientific">Parasponia andersonii</name>
    <name type="common">Sponia andersonii</name>
    <dbReference type="NCBI Taxonomy" id="3476"/>
    <lineage>
        <taxon>Eukaryota</taxon>
        <taxon>Viridiplantae</taxon>
        <taxon>Streptophyta</taxon>
        <taxon>Embryophyta</taxon>
        <taxon>Tracheophyta</taxon>
        <taxon>Spermatophyta</taxon>
        <taxon>Magnoliopsida</taxon>
        <taxon>eudicotyledons</taxon>
        <taxon>Gunneridae</taxon>
        <taxon>Pentapetalae</taxon>
        <taxon>rosids</taxon>
        <taxon>fabids</taxon>
        <taxon>Rosales</taxon>
        <taxon>Cannabaceae</taxon>
        <taxon>Parasponia</taxon>
    </lineage>
</organism>
<dbReference type="AlphaFoldDB" id="A0A2P5AAB2"/>